<reference evidence="1" key="1">
    <citation type="journal article" date="2023" name="Plant J.">
        <title>Genome sequences and population genomics provide insights into the demographic history, inbreeding, and mutation load of two 'living fossil' tree species of Dipteronia.</title>
        <authorList>
            <person name="Feng Y."/>
            <person name="Comes H.P."/>
            <person name="Chen J."/>
            <person name="Zhu S."/>
            <person name="Lu R."/>
            <person name="Zhang X."/>
            <person name="Li P."/>
            <person name="Qiu J."/>
            <person name="Olsen K.M."/>
            <person name="Qiu Y."/>
        </authorList>
    </citation>
    <scope>NUCLEOTIDE SEQUENCE</scope>
    <source>
        <strain evidence="1">NBL</strain>
    </source>
</reference>
<dbReference type="EMBL" id="JANJYJ010000002">
    <property type="protein sequence ID" value="KAK3226125.1"/>
    <property type="molecule type" value="Genomic_DNA"/>
</dbReference>
<dbReference type="PANTHER" id="PTHR11697">
    <property type="entry name" value="GENERAL TRANSCRIPTION FACTOR 2-RELATED ZINC FINGER PROTEIN"/>
    <property type="match status" value="1"/>
</dbReference>
<organism evidence="1 2">
    <name type="scientific">Dipteronia sinensis</name>
    <dbReference type="NCBI Taxonomy" id="43782"/>
    <lineage>
        <taxon>Eukaryota</taxon>
        <taxon>Viridiplantae</taxon>
        <taxon>Streptophyta</taxon>
        <taxon>Embryophyta</taxon>
        <taxon>Tracheophyta</taxon>
        <taxon>Spermatophyta</taxon>
        <taxon>Magnoliopsida</taxon>
        <taxon>eudicotyledons</taxon>
        <taxon>Gunneridae</taxon>
        <taxon>Pentapetalae</taxon>
        <taxon>rosids</taxon>
        <taxon>malvids</taxon>
        <taxon>Sapindales</taxon>
        <taxon>Sapindaceae</taxon>
        <taxon>Hippocastanoideae</taxon>
        <taxon>Acereae</taxon>
        <taxon>Dipteronia</taxon>
    </lineage>
</organism>
<comment type="caution">
    <text evidence="1">The sequence shown here is derived from an EMBL/GenBank/DDBJ whole genome shotgun (WGS) entry which is preliminary data.</text>
</comment>
<dbReference type="PANTHER" id="PTHR11697:SF230">
    <property type="entry name" value="ZINC FINGER, MYM DOMAIN CONTAINING 1"/>
    <property type="match status" value="1"/>
</dbReference>
<name>A0AAE0AYL9_9ROSI</name>
<accession>A0AAE0AYL9</accession>
<dbReference type="Proteomes" id="UP001281410">
    <property type="component" value="Unassembled WGS sequence"/>
</dbReference>
<protein>
    <submittedName>
        <fullName evidence="1">Uncharacterized protein</fullName>
    </submittedName>
</protein>
<proteinExistence type="predicted"/>
<evidence type="ECO:0000313" key="1">
    <source>
        <dbReference type="EMBL" id="KAK3226125.1"/>
    </source>
</evidence>
<evidence type="ECO:0000313" key="2">
    <source>
        <dbReference type="Proteomes" id="UP001281410"/>
    </source>
</evidence>
<sequence>MSDMSARYREGTGRSCQQQNNITVEHYYRFNIFNDVIDFQLMELDIRFPDQTMELLALSYALDPTNHFESFNIDDIYTLAKKFYPSDFNERELSDLKR</sequence>
<dbReference type="InterPro" id="IPR055298">
    <property type="entry name" value="AtLOH3-like"/>
</dbReference>
<gene>
    <name evidence="1" type="ORF">Dsin_005987</name>
</gene>
<keyword evidence="2" id="KW-1185">Reference proteome</keyword>
<dbReference type="AlphaFoldDB" id="A0AAE0AYL9"/>